<dbReference type="InterPro" id="IPR036526">
    <property type="entry name" value="C-N_Hydrolase_sf"/>
</dbReference>
<evidence type="ECO:0000313" key="1">
    <source>
        <dbReference type="EMBL" id="SDD33016.1"/>
    </source>
</evidence>
<dbReference type="EMBL" id="FMZW01000010">
    <property type="protein sequence ID" value="SDD33016.1"/>
    <property type="molecule type" value="Genomic_DNA"/>
</dbReference>
<evidence type="ECO:0008006" key="3">
    <source>
        <dbReference type="Google" id="ProtNLM"/>
    </source>
</evidence>
<dbReference type="AlphaFoldDB" id="A0A1G6TX40"/>
<name>A0A1G6TX40_9BRAD</name>
<dbReference type="SUPFAM" id="SSF56317">
    <property type="entry name" value="Carbon-nitrogen hydrolase"/>
    <property type="match status" value="1"/>
</dbReference>
<dbReference type="Proteomes" id="UP000199245">
    <property type="component" value="Unassembled WGS sequence"/>
</dbReference>
<organism evidence="1 2">
    <name type="scientific">Bradyrhizobium brasilense</name>
    <dbReference type="NCBI Taxonomy" id="1419277"/>
    <lineage>
        <taxon>Bacteria</taxon>
        <taxon>Pseudomonadati</taxon>
        <taxon>Pseudomonadota</taxon>
        <taxon>Alphaproteobacteria</taxon>
        <taxon>Hyphomicrobiales</taxon>
        <taxon>Nitrobacteraceae</taxon>
        <taxon>Bradyrhizobium</taxon>
    </lineage>
</organism>
<dbReference type="Gene3D" id="3.60.110.10">
    <property type="entry name" value="Carbon-nitrogen hydrolase"/>
    <property type="match status" value="1"/>
</dbReference>
<gene>
    <name evidence="1" type="ORF">SAMN05216337_101023</name>
</gene>
<evidence type="ECO:0000313" key="2">
    <source>
        <dbReference type="Proteomes" id="UP000199245"/>
    </source>
</evidence>
<reference evidence="1 2" key="1">
    <citation type="submission" date="2016-10" db="EMBL/GenBank/DDBJ databases">
        <authorList>
            <person name="de Groot N.N."/>
        </authorList>
    </citation>
    <scope>NUCLEOTIDE SEQUENCE [LARGE SCALE GENOMIC DNA]</scope>
    <source>
        <strain evidence="1 2">R5</strain>
    </source>
</reference>
<accession>A0A1G6TX40</accession>
<protein>
    <recommendedName>
        <fullName evidence="3">Carbon-nitrogen hydrolase family protein</fullName>
    </recommendedName>
</protein>
<proteinExistence type="predicted"/>
<sequence>MPGPVDNRTERAAFAVWKKAAQELAHGHEAIANANRDELRKALVDLDALFRSAPGSVHKAYRNLTEKRIAQARDTFAGTIADGHLSWSLSDEPPELAALRMGGLIREIDRVLAERRSHWPIAPSEWHLEELGCWFIPRQDISALRPARRGQAYSKRGMLYHRILPTLIQGYPIQVVDTRTLHSAAKNASKWKMGACLFKALKLDPEFISVDDDKRFTVASLEAPSAGEAIAVQIGQALQENCIAVVWPELTVPPDLRESIIKLIRERDVQDELEAPEILIPGTWHEAGDHGTVNRARIYDGYGEERLIYDKIAPYADDDWGTENITAGDRICVLATEGALIGVAICLDFCDVCETPFSELDVDVMLVPSMGNDRTMQGHQVTAAQVEVRFGTRSFVVQHPTHTTFNDQRLGTILPLLKEPSSVSAQELGQKTVWSAYKWGS</sequence>